<keyword evidence="5" id="KW-1185">Reference proteome</keyword>
<dbReference type="Gene3D" id="1.10.1040.10">
    <property type="entry name" value="N-(1-d-carboxylethyl)-l-norvaline Dehydrogenase, domain 2"/>
    <property type="match status" value="1"/>
</dbReference>
<dbReference type="InterPro" id="IPR008927">
    <property type="entry name" value="6-PGluconate_DH-like_C_sf"/>
</dbReference>
<dbReference type="SUPFAM" id="SSF48179">
    <property type="entry name" value="6-phosphogluconate dehydrogenase C-terminal domain-like"/>
    <property type="match status" value="1"/>
</dbReference>
<dbReference type="GO" id="GO:0016491">
    <property type="term" value="F:oxidoreductase activity"/>
    <property type="evidence" value="ECO:0007669"/>
    <property type="project" value="UniProtKB-KW"/>
</dbReference>
<organism evidence="4 5">
    <name type="scientific">Novosphingobium clariflavum</name>
    <dbReference type="NCBI Taxonomy" id="2029884"/>
    <lineage>
        <taxon>Bacteria</taxon>
        <taxon>Pseudomonadati</taxon>
        <taxon>Pseudomonadota</taxon>
        <taxon>Alphaproteobacteria</taxon>
        <taxon>Sphingomonadales</taxon>
        <taxon>Sphingomonadaceae</taxon>
        <taxon>Novosphingobium</taxon>
    </lineage>
</organism>
<evidence type="ECO:0000259" key="2">
    <source>
        <dbReference type="Pfam" id="PF01232"/>
    </source>
</evidence>
<dbReference type="InterPro" id="IPR050988">
    <property type="entry name" value="Mannitol_DH/Oxidoreductase"/>
</dbReference>
<dbReference type="PANTHER" id="PTHR43362">
    <property type="entry name" value="MANNITOL DEHYDROGENASE DSF1-RELATED"/>
    <property type="match status" value="1"/>
</dbReference>
<dbReference type="InterPro" id="IPR000669">
    <property type="entry name" value="Mannitol_DH"/>
</dbReference>
<sequence length="464" mass="50684">MRLSSETLSRLPESVARPGYDRSAQAAGIVHFGIGAFHRAHQAWYTDRAMARGDRDWGIIGVSLRSANVARQLNPQDGLYTLTECSAERNRMRVIGSVQRVIVASEEPEAVIAQIAAPETRIVTFTVTEKGYCRAADGSLDPFLAHHGSIYAFLEHGLRRRREQGLPGLTLLSCDNLALNGRQLERLMGEYLALKDAELGAWVAAECTFPCAMIDRIVPATTAADRKMVATLARLDDDGAVMTEPFSQWVIEDKFAGPRPQWENVGAELVGDVAPYEAAKLRMLNGAHSALAYLGLEHGHAFVHQAVGDPAIRPLIERLMHEEAQPTIKAAPGQDLQAYADALLARFANPALQHRLIQIAMDGSQKIPQRWLETLAANQEKGLQCPAILTALAAWLRHVRGDNAAKWGPVDDPMAARLADIWRDEGVDGTPRALFGAQGLFAKTWQASEADFAALAQRLARATA</sequence>
<evidence type="ECO:0000313" key="4">
    <source>
        <dbReference type="EMBL" id="MFC0687221.1"/>
    </source>
</evidence>
<protein>
    <submittedName>
        <fullName evidence="4">Mannitol dehydrogenase family protein</fullName>
        <ecNumber evidence="4">1.1.1.-</ecNumber>
    </submittedName>
</protein>
<dbReference type="SUPFAM" id="SSF51735">
    <property type="entry name" value="NAD(P)-binding Rossmann-fold domains"/>
    <property type="match status" value="1"/>
</dbReference>
<proteinExistence type="predicted"/>
<name>A0ABV6SD99_9SPHN</name>
<reference evidence="4 5" key="1">
    <citation type="submission" date="2024-09" db="EMBL/GenBank/DDBJ databases">
        <authorList>
            <person name="Sun Q."/>
            <person name="Mori K."/>
        </authorList>
    </citation>
    <scope>NUCLEOTIDE SEQUENCE [LARGE SCALE GENOMIC DNA]</scope>
    <source>
        <strain evidence="4 5">CICC 11035S</strain>
    </source>
</reference>
<keyword evidence="1 4" id="KW-0560">Oxidoreductase</keyword>
<dbReference type="InterPro" id="IPR013131">
    <property type="entry name" value="Mannitol_DH_N"/>
</dbReference>
<evidence type="ECO:0000259" key="3">
    <source>
        <dbReference type="Pfam" id="PF08125"/>
    </source>
</evidence>
<dbReference type="Pfam" id="PF01232">
    <property type="entry name" value="Mannitol_dh"/>
    <property type="match status" value="1"/>
</dbReference>
<dbReference type="Gene3D" id="3.40.50.720">
    <property type="entry name" value="NAD(P)-binding Rossmann-like Domain"/>
    <property type="match status" value="1"/>
</dbReference>
<dbReference type="RefSeq" id="WP_267219771.1">
    <property type="nucleotide sequence ID" value="NZ_JAPCWC010000005.1"/>
</dbReference>
<dbReference type="InterPro" id="IPR036291">
    <property type="entry name" value="NAD(P)-bd_dom_sf"/>
</dbReference>
<dbReference type="EMBL" id="JBHLTM010000085">
    <property type="protein sequence ID" value="MFC0687221.1"/>
    <property type="molecule type" value="Genomic_DNA"/>
</dbReference>
<dbReference type="PRINTS" id="PR00084">
    <property type="entry name" value="MTLDHDRGNASE"/>
</dbReference>
<gene>
    <name evidence="4" type="ORF">ACFFF8_21785</name>
</gene>
<dbReference type="EC" id="1.1.1.-" evidence="4"/>
<feature type="domain" description="Mannitol dehydrogenase C-terminal" evidence="3">
    <location>
        <begin position="272"/>
        <end position="442"/>
    </location>
</feature>
<dbReference type="InterPro" id="IPR013328">
    <property type="entry name" value="6PGD_dom2"/>
</dbReference>
<feature type="domain" description="Mannitol dehydrogenase N-terminal" evidence="2">
    <location>
        <begin position="28"/>
        <end position="263"/>
    </location>
</feature>
<accession>A0ABV6SD99</accession>
<dbReference type="PANTHER" id="PTHR43362:SF1">
    <property type="entry name" value="MANNITOL DEHYDROGENASE 2-RELATED"/>
    <property type="match status" value="1"/>
</dbReference>
<dbReference type="Pfam" id="PF08125">
    <property type="entry name" value="Mannitol_dh_C"/>
    <property type="match status" value="1"/>
</dbReference>
<evidence type="ECO:0000313" key="5">
    <source>
        <dbReference type="Proteomes" id="UP001589858"/>
    </source>
</evidence>
<evidence type="ECO:0000256" key="1">
    <source>
        <dbReference type="ARBA" id="ARBA00023002"/>
    </source>
</evidence>
<dbReference type="InterPro" id="IPR013118">
    <property type="entry name" value="Mannitol_DH_C"/>
</dbReference>
<dbReference type="Proteomes" id="UP001589858">
    <property type="component" value="Unassembled WGS sequence"/>
</dbReference>
<comment type="caution">
    <text evidence="4">The sequence shown here is derived from an EMBL/GenBank/DDBJ whole genome shotgun (WGS) entry which is preliminary data.</text>
</comment>